<keyword evidence="9" id="KW-0325">Glycoprotein</keyword>
<feature type="transmembrane region" description="Helical" evidence="11">
    <location>
        <begin position="442"/>
        <end position="463"/>
    </location>
</feature>
<evidence type="ECO:0000256" key="2">
    <source>
        <dbReference type="ARBA" id="ARBA00022475"/>
    </source>
</evidence>
<keyword evidence="8" id="KW-0675">Receptor</keyword>
<proteinExistence type="predicted"/>
<protein>
    <recommendedName>
        <fullName evidence="12">Ig-like domain-containing protein</fullName>
    </recommendedName>
</protein>
<dbReference type="InterPro" id="IPR003599">
    <property type="entry name" value="Ig_sub"/>
</dbReference>
<dbReference type="Pfam" id="PF22705">
    <property type="entry name" value="C2-set_3"/>
    <property type="match status" value="1"/>
</dbReference>
<evidence type="ECO:0000259" key="12">
    <source>
        <dbReference type="PROSITE" id="PS50835"/>
    </source>
</evidence>
<evidence type="ECO:0000256" key="11">
    <source>
        <dbReference type="SAM" id="Phobius"/>
    </source>
</evidence>
<dbReference type="PANTHER" id="PTHR25466">
    <property type="entry name" value="T-LYMPHOCYTE ACTIVATION ANTIGEN"/>
    <property type="match status" value="1"/>
</dbReference>
<dbReference type="GO" id="GO:0007166">
    <property type="term" value="P:cell surface receptor signaling pathway"/>
    <property type="evidence" value="ECO:0007669"/>
    <property type="project" value="TreeGrafter"/>
</dbReference>
<evidence type="ECO:0000256" key="3">
    <source>
        <dbReference type="ARBA" id="ARBA00022692"/>
    </source>
</evidence>
<evidence type="ECO:0000313" key="14">
    <source>
        <dbReference type="Proteomes" id="UP001356427"/>
    </source>
</evidence>
<keyword evidence="4" id="KW-0732">Signal</keyword>
<dbReference type="InterPro" id="IPR007110">
    <property type="entry name" value="Ig-like_dom"/>
</dbReference>
<dbReference type="GO" id="GO:0042102">
    <property type="term" value="P:positive regulation of T cell proliferation"/>
    <property type="evidence" value="ECO:0007669"/>
    <property type="project" value="TreeGrafter"/>
</dbReference>
<feature type="domain" description="Ig-like" evidence="12">
    <location>
        <begin position="216"/>
        <end position="334"/>
    </location>
</feature>
<comment type="subcellular location">
    <subcellularLocation>
        <location evidence="1">Cell membrane</location>
        <topology evidence="1">Single-pass type I membrane protein</topology>
    </subcellularLocation>
</comment>
<dbReference type="InterPro" id="IPR053896">
    <property type="entry name" value="BTN3A2-like_Ig-C"/>
</dbReference>
<evidence type="ECO:0000256" key="8">
    <source>
        <dbReference type="ARBA" id="ARBA00023170"/>
    </source>
</evidence>
<evidence type="ECO:0000313" key="13">
    <source>
        <dbReference type="EMBL" id="KAK6322801.1"/>
    </source>
</evidence>
<evidence type="ECO:0000256" key="9">
    <source>
        <dbReference type="ARBA" id="ARBA00023180"/>
    </source>
</evidence>
<dbReference type="InterPro" id="IPR036179">
    <property type="entry name" value="Ig-like_dom_sf"/>
</dbReference>
<dbReference type="Gene3D" id="2.60.40.10">
    <property type="entry name" value="Immunoglobulins"/>
    <property type="match status" value="2"/>
</dbReference>
<dbReference type="GO" id="GO:0042130">
    <property type="term" value="P:negative regulation of T cell proliferation"/>
    <property type="evidence" value="ECO:0007669"/>
    <property type="project" value="TreeGrafter"/>
</dbReference>
<reference evidence="13 14" key="1">
    <citation type="submission" date="2021-04" db="EMBL/GenBank/DDBJ databases">
        <authorList>
            <person name="De Guttry C."/>
            <person name="Zahm M."/>
            <person name="Klopp C."/>
            <person name="Cabau C."/>
            <person name="Louis A."/>
            <person name="Berthelot C."/>
            <person name="Parey E."/>
            <person name="Roest Crollius H."/>
            <person name="Montfort J."/>
            <person name="Robinson-Rechavi M."/>
            <person name="Bucao C."/>
            <person name="Bouchez O."/>
            <person name="Gislard M."/>
            <person name="Lluch J."/>
            <person name="Milhes M."/>
            <person name="Lampietro C."/>
            <person name="Lopez Roques C."/>
            <person name="Donnadieu C."/>
            <person name="Braasch I."/>
            <person name="Desvignes T."/>
            <person name="Postlethwait J."/>
            <person name="Bobe J."/>
            <person name="Wedekind C."/>
            <person name="Guiguen Y."/>
        </authorList>
    </citation>
    <scope>NUCLEOTIDE SEQUENCE [LARGE SCALE GENOMIC DNA]</scope>
    <source>
        <strain evidence="13">Cs_M1</strain>
        <tissue evidence="13">Blood</tissue>
    </source>
</reference>
<keyword evidence="3 11" id="KW-0812">Transmembrane</keyword>
<dbReference type="GO" id="GO:0009897">
    <property type="term" value="C:external side of plasma membrane"/>
    <property type="evidence" value="ECO:0007669"/>
    <property type="project" value="TreeGrafter"/>
</dbReference>
<dbReference type="AlphaFoldDB" id="A0AAN8N9N4"/>
<dbReference type="GO" id="GO:0031295">
    <property type="term" value="P:T cell costimulation"/>
    <property type="evidence" value="ECO:0007669"/>
    <property type="project" value="TreeGrafter"/>
</dbReference>
<evidence type="ECO:0000256" key="6">
    <source>
        <dbReference type="ARBA" id="ARBA00023136"/>
    </source>
</evidence>
<keyword evidence="2" id="KW-1003">Cell membrane</keyword>
<dbReference type="EMBL" id="JAGTTL010000005">
    <property type="protein sequence ID" value="KAK6322801.1"/>
    <property type="molecule type" value="Genomic_DNA"/>
</dbReference>
<evidence type="ECO:0000256" key="7">
    <source>
        <dbReference type="ARBA" id="ARBA00023157"/>
    </source>
</evidence>
<dbReference type="PROSITE" id="PS50835">
    <property type="entry name" value="IG_LIKE"/>
    <property type="match status" value="2"/>
</dbReference>
<name>A0AAN8N9N4_9TELE</name>
<dbReference type="SUPFAM" id="SSF48726">
    <property type="entry name" value="Immunoglobulin"/>
    <property type="match status" value="2"/>
</dbReference>
<dbReference type="SMART" id="SM00409">
    <property type="entry name" value="IG"/>
    <property type="match status" value="1"/>
</dbReference>
<dbReference type="InterPro" id="IPR013783">
    <property type="entry name" value="Ig-like_fold"/>
</dbReference>
<dbReference type="PANTHER" id="PTHR25466:SF3">
    <property type="entry name" value="PROGRAMMED CELL DEATH 1 LIGAND 1"/>
    <property type="match status" value="1"/>
</dbReference>
<keyword evidence="14" id="KW-1185">Reference proteome</keyword>
<dbReference type="Proteomes" id="UP001356427">
    <property type="component" value="Unassembled WGS sequence"/>
</dbReference>
<organism evidence="13 14">
    <name type="scientific">Coregonus suidteri</name>
    <dbReference type="NCBI Taxonomy" id="861788"/>
    <lineage>
        <taxon>Eukaryota</taxon>
        <taxon>Metazoa</taxon>
        <taxon>Chordata</taxon>
        <taxon>Craniata</taxon>
        <taxon>Vertebrata</taxon>
        <taxon>Euteleostomi</taxon>
        <taxon>Actinopterygii</taxon>
        <taxon>Neopterygii</taxon>
        <taxon>Teleostei</taxon>
        <taxon>Protacanthopterygii</taxon>
        <taxon>Salmoniformes</taxon>
        <taxon>Salmonidae</taxon>
        <taxon>Coregoninae</taxon>
        <taxon>Coregonus</taxon>
    </lineage>
</organism>
<evidence type="ECO:0000256" key="1">
    <source>
        <dbReference type="ARBA" id="ARBA00004251"/>
    </source>
</evidence>
<gene>
    <name evidence="13" type="ORF">J4Q44_G00075930</name>
</gene>
<sequence length="478" mass="53662">MCEPHHKTPIPTLLHLAEWLEYEMRVQASTESICLVSSTAETLYVDRPSGSSKVLLKMSRVILRSGNKSLDTSFEIHRAFTAEELGLAPHTYPAEALKKIYRHLKGLPLQTLDEAQPLLLIRSDYPHLITPTEPLPLGPPGGPAAVKTQLGWTLQGPSKFLQQSLAPQQCLHTSLVSPSAELFSHGSWIRTRNKEDFSKGQMEQAFILVLHVVLWPTLAAMFTVEVDSLSHVAEFHGDVTMGCRFRPGGRDPNLSVIWQRVLPLPVVDVYKLENGREDLTSQDLQYHGRAWLVSEELTNGWAKLHVSRLRINDSGIYQCLVEMGGADYKQTTLTVRATYKSIIKSMKRRGGDEVELACESEGYPLATINWRDRSLRKIKSNDIAVETPDQLFHVTSKITVKYSEKNNYTCAFVEKGEVPKGPSARFDIPDEIPVIESKPNTLSIALGTTLMVAMIIAVTIFVYRRHKGRPRVSRTPKY</sequence>
<feature type="domain" description="Ig-like" evidence="12">
    <location>
        <begin position="351"/>
        <end position="410"/>
    </location>
</feature>
<accession>A0AAN8N9N4</accession>
<keyword evidence="10" id="KW-0393">Immunoglobulin domain</keyword>
<dbReference type="GO" id="GO:0071222">
    <property type="term" value="P:cellular response to lipopolysaccharide"/>
    <property type="evidence" value="ECO:0007669"/>
    <property type="project" value="TreeGrafter"/>
</dbReference>
<keyword evidence="6 11" id="KW-0472">Membrane</keyword>
<comment type="caution">
    <text evidence="13">The sequence shown here is derived from an EMBL/GenBank/DDBJ whole genome shotgun (WGS) entry which is preliminary data.</text>
</comment>
<evidence type="ECO:0000256" key="4">
    <source>
        <dbReference type="ARBA" id="ARBA00022729"/>
    </source>
</evidence>
<dbReference type="InterPro" id="IPR051713">
    <property type="entry name" value="T-cell_Activation_Regulation"/>
</dbReference>
<keyword evidence="5 11" id="KW-1133">Transmembrane helix</keyword>
<evidence type="ECO:0000256" key="10">
    <source>
        <dbReference type="ARBA" id="ARBA00023319"/>
    </source>
</evidence>
<evidence type="ECO:0000256" key="5">
    <source>
        <dbReference type="ARBA" id="ARBA00022989"/>
    </source>
</evidence>
<dbReference type="GO" id="GO:0006955">
    <property type="term" value="P:immune response"/>
    <property type="evidence" value="ECO:0007669"/>
    <property type="project" value="TreeGrafter"/>
</dbReference>
<keyword evidence="7" id="KW-1015">Disulfide bond</keyword>